<feature type="domain" description="Arylsulfotransferase N-terminal" evidence="1">
    <location>
        <begin position="84"/>
        <end position="172"/>
    </location>
</feature>
<dbReference type="RefSeq" id="WP_243282707.1">
    <property type="nucleotide sequence ID" value="NZ_BLYI01000070.1"/>
</dbReference>
<dbReference type="GO" id="GO:0004062">
    <property type="term" value="F:aryl sulfotransferase activity"/>
    <property type="evidence" value="ECO:0007669"/>
    <property type="project" value="InterPro"/>
</dbReference>
<proteinExistence type="predicted"/>
<dbReference type="EMBL" id="BLYI01000070">
    <property type="protein sequence ID" value="GFO86593.1"/>
    <property type="molecule type" value="Genomic_DNA"/>
</dbReference>
<evidence type="ECO:0000313" key="2">
    <source>
        <dbReference type="EMBL" id="GFO86593.1"/>
    </source>
</evidence>
<dbReference type="Pfam" id="PF05935">
    <property type="entry name" value="Arylsulfotrans"/>
    <property type="match status" value="1"/>
</dbReference>
<dbReference type="InterPro" id="IPR010262">
    <property type="entry name" value="Arylsulfotransferase_bact"/>
</dbReference>
<dbReference type="AlphaFoldDB" id="A0A916Q924"/>
<sequence>MAAAGITAAAAGYRQYKESKADDGSKDSTTATVDMDVGKTILSSDQKEILEDIKATYNEENQSEIEQEIEEEKESGDYTEDNMLIKYNLYGTNTQSLYVYFTTDEAASVSYTVHAEEDGIDDFSADAYQGEEYQTEHEFQVLGLIPDTENTITFTIKTKDGKTTEKETTYTMGSLLGNEDTTVDATEGTSSQQLADGLYVMMGNDSENLDFMYYYDNNGVLRGEVPIIGYRSHRLLFDDDGMYYSISQTKIARVNRLGQVTKVYDTGEYNLHHDYVFDDDGNILILASDTNSSSVEDMIILINKESGKVTKVLDLADFLGDYKKTCEDASDGDLDWMHINTLQWLGDGQIIISSRETSTIMKIDDLYDDPSIEYMIGSEEFWDGTGYESLLLTQNGDFTLQGGQHSVTYVEDDSLEDGQYYLYMFNNNIGFSESQPDFSWSSIGLTNDAGKGGDNSYYYRYLVDENKGTFQLEDSFAVPYSGYVSSAQDIGDNTVMDSGIAGVFGEYDSSHKLIKSFSLDIEKFIYRVYKYDFEGFYFS</sequence>
<gene>
    <name evidence="2" type="ORF">ANBU17_29400</name>
</gene>
<dbReference type="InterPro" id="IPR035391">
    <property type="entry name" value="Arylsulfotran_N"/>
</dbReference>
<organism evidence="2 3">
    <name type="scientific">Anaerostipes butyraticus</name>
    <dbReference type="NCBI Taxonomy" id="645466"/>
    <lineage>
        <taxon>Bacteria</taxon>
        <taxon>Bacillati</taxon>
        <taxon>Bacillota</taxon>
        <taxon>Clostridia</taxon>
        <taxon>Lachnospirales</taxon>
        <taxon>Lachnospiraceae</taxon>
        <taxon>Anaerostipes</taxon>
    </lineage>
</organism>
<dbReference type="Pfam" id="PF17425">
    <property type="entry name" value="Arylsulfotran_N"/>
    <property type="match status" value="1"/>
</dbReference>
<protein>
    <recommendedName>
        <fullName evidence="1">Arylsulfotransferase N-terminal domain-containing protein</fullName>
    </recommendedName>
</protein>
<keyword evidence="3" id="KW-1185">Reference proteome</keyword>
<reference evidence="2" key="1">
    <citation type="submission" date="2020-06" db="EMBL/GenBank/DDBJ databases">
        <title>Characterization of fructooligosaccharide metabolism and fructooligosaccharide-degrading enzymes in human commensal butyrate producers.</title>
        <authorList>
            <person name="Tanno H."/>
            <person name="Fujii T."/>
            <person name="Hirano K."/>
            <person name="Maeno S."/>
            <person name="Tonozuka T."/>
            <person name="Sakamoto M."/>
            <person name="Ohkuma M."/>
            <person name="Tochio T."/>
            <person name="Endo A."/>
        </authorList>
    </citation>
    <scope>NUCLEOTIDE SEQUENCE</scope>
    <source>
        <strain evidence="2">JCM 17466</strain>
    </source>
</reference>
<dbReference type="Gene3D" id="2.60.40.3100">
    <property type="entry name" value="Arylsulphate sulphotransferase monomer, N-terminal domain"/>
    <property type="match status" value="1"/>
</dbReference>
<evidence type="ECO:0000259" key="1">
    <source>
        <dbReference type="Pfam" id="PF17425"/>
    </source>
</evidence>
<dbReference type="Proteomes" id="UP000613208">
    <property type="component" value="Unassembled WGS sequence"/>
</dbReference>
<dbReference type="SUPFAM" id="SSF63829">
    <property type="entry name" value="Calcium-dependent phosphotriesterase"/>
    <property type="match status" value="1"/>
</dbReference>
<name>A0A916Q924_9FIRM</name>
<comment type="caution">
    <text evidence="2">The sequence shown here is derived from an EMBL/GenBank/DDBJ whole genome shotgun (WGS) entry which is preliminary data.</text>
</comment>
<accession>A0A916Q924</accession>
<evidence type="ECO:0000313" key="3">
    <source>
        <dbReference type="Proteomes" id="UP000613208"/>
    </source>
</evidence>
<dbReference type="InterPro" id="IPR038477">
    <property type="entry name" value="ASST_N_sf"/>
</dbReference>